<dbReference type="InterPro" id="IPR009097">
    <property type="entry name" value="Cyclic_Pdiesterase"/>
</dbReference>
<evidence type="ECO:0000256" key="2">
    <source>
        <dbReference type="HAMAP-Rule" id="MF_01940"/>
    </source>
</evidence>
<dbReference type="InterPro" id="IPR004175">
    <property type="entry name" value="RNA_CPDase"/>
</dbReference>
<reference evidence="3 4" key="1">
    <citation type="submission" date="2016-10" db="EMBL/GenBank/DDBJ databases">
        <title>Draft genome sequences of four alkaliphilic bacteria belonging to the Anaerobacillus genus.</title>
        <authorList>
            <person name="Bassil N.M."/>
            <person name="Lloyd J.R."/>
        </authorList>
    </citation>
    <scope>NUCLEOTIDE SEQUENCE [LARGE SCALE GENOMIC DNA]</scope>
    <source>
        <strain evidence="3 4">DSM 18345</strain>
    </source>
</reference>
<keyword evidence="3" id="KW-0436">Ligase</keyword>
<evidence type="ECO:0000313" key="3">
    <source>
        <dbReference type="EMBL" id="OIJ12595.1"/>
    </source>
</evidence>
<dbReference type="EMBL" id="MLQR01000031">
    <property type="protein sequence ID" value="OIJ12595.1"/>
    <property type="molecule type" value="Genomic_DNA"/>
</dbReference>
<comment type="catalytic activity">
    <reaction evidence="2">
        <text>a 3'-end 2',3'-cyclophospho-ribonucleotide-RNA + H2O = a 3'-end 2'-phospho-ribonucleotide-RNA + H(+)</text>
        <dbReference type="Rhea" id="RHEA:11828"/>
        <dbReference type="Rhea" id="RHEA-COMP:10464"/>
        <dbReference type="Rhea" id="RHEA-COMP:17353"/>
        <dbReference type="ChEBI" id="CHEBI:15377"/>
        <dbReference type="ChEBI" id="CHEBI:15378"/>
        <dbReference type="ChEBI" id="CHEBI:83064"/>
        <dbReference type="ChEBI" id="CHEBI:173113"/>
        <dbReference type="EC" id="3.1.4.58"/>
    </reaction>
</comment>
<evidence type="ECO:0000256" key="1">
    <source>
        <dbReference type="ARBA" id="ARBA00022801"/>
    </source>
</evidence>
<dbReference type="HAMAP" id="MF_01940">
    <property type="entry name" value="RNA_CPDase"/>
    <property type="match status" value="1"/>
</dbReference>
<feature type="short sequence motif" description="HXTX 1" evidence="2">
    <location>
        <begin position="40"/>
        <end position="43"/>
    </location>
</feature>
<dbReference type="NCBIfam" id="TIGR02258">
    <property type="entry name" value="2_5_ligase"/>
    <property type="match status" value="1"/>
</dbReference>
<comment type="function">
    <text evidence="2">Hydrolyzes RNA 2',3'-cyclic phosphodiester to an RNA 2'-phosphomonoester.</text>
</comment>
<evidence type="ECO:0000313" key="4">
    <source>
        <dbReference type="Proteomes" id="UP000179524"/>
    </source>
</evidence>
<feature type="active site" description="Proton acceptor" evidence="2">
    <location>
        <position position="126"/>
    </location>
</feature>
<keyword evidence="1 2" id="KW-0378">Hydrolase</keyword>
<proteinExistence type="inferred from homology"/>
<dbReference type="GO" id="GO:0016874">
    <property type="term" value="F:ligase activity"/>
    <property type="evidence" value="ECO:0007669"/>
    <property type="project" value="UniProtKB-KW"/>
</dbReference>
<dbReference type="Gene3D" id="3.90.1140.10">
    <property type="entry name" value="Cyclic phosphodiesterase"/>
    <property type="match status" value="1"/>
</dbReference>
<organism evidence="3 4">
    <name type="scientific">Anaerobacillus alkalilacustris</name>
    <dbReference type="NCBI Taxonomy" id="393763"/>
    <lineage>
        <taxon>Bacteria</taxon>
        <taxon>Bacillati</taxon>
        <taxon>Bacillota</taxon>
        <taxon>Bacilli</taxon>
        <taxon>Bacillales</taxon>
        <taxon>Bacillaceae</taxon>
        <taxon>Anaerobacillus</taxon>
    </lineage>
</organism>
<dbReference type="EC" id="3.1.4.58" evidence="2"/>
<dbReference type="PANTHER" id="PTHR35561:SF1">
    <property type="entry name" value="RNA 2',3'-CYCLIC PHOSPHODIESTERASE"/>
    <property type="match status" value="1"/>
</dbReference>
<dbReference type="SUPFAM" id="SSF55144">
    <property type="entry name" value="LigT-like"/>
    <property type="match status" value="1"/>
</dbReference>
<comment type="similarity">
    <text evidence="2">Belongs to the 2H phosphoesterase superfamily. ThpR family.</text>
</comment>
<feature type="active site" description="Proton donor" evidence="2">
    <location>
        <position position="40"/>
    </location>
</feature>
<accession>A0A1S2LME4</accession>
<gene>
    <name evidence="3" type="ORF">BKP37_13610</name>
</gene>
<dbReference type="GO" id="GO:0008664">
    <property type="term" value="F:RNA 2',3'-cyclic 3'-phosphodiesterase activity"/>
    <property type="evidence" value="ECO:0007669"/>
    <property type="project" value="UniProtKB-EC"/>
</dbReference>
<protein>
    <recommendedName>
        <fullName evidence="2">RNA 2',3'-cyclic phosphodiesterase</fullName>
        <shortName evidence="2">RNA 2',3'-CPDase</shortName>
        <ecNumber evidence="2">3.1.4.58</ecNumber>
    </recommendedName>
</protein>
<dbReference type="Proteomes" id="UP000179524">
    <property type="component" value="Unassembled WGS sequence"/>
</dbReference>
<dbReference type="GO" id="GO:0004113">
    <property type="term" value="F:2',3'-cyclic-nucleotide 3'-phosphodiesterase activity"/>
    <property type="evidence" value="ECO:0007669"/>
    <property type="project" value="InterPro"/>
</dbReference>
<sequence>MQPHYFIAIPIEKKVKKKLAAWNQNETPPFERFVHEEDYHITLAFLGGIEFSLIKNLQEKLHVIADKHQSFPLIIDHIGHFGPNHSPRILWAGIKKEDKLFKLQMDVFQACLKLRMELDKRAYNPHITLARKYKGASSFDNLKLNKSFQSFVIEEKWKVSNFVIYQTHLQRTPKYEVISSFTLANE</sequence>
<comment type="caution">
    <text evidence="3">The sequence shown here is derived from an EMBL/GenBank/DDBJ whole genome shotgun (WGS) entry which is preliminary data.</text>
</comment>
<dbReference type="AlphaFoldDB" id="A0A1S2LME4"/>
<dbReference type="Pfam" id="PF13563">
    <property type="entry name" value="2_5_RNA_ligase2"/>
    <property type="match status" value="1"/>
</dbReference>
<dbReference type="PANTHER" id="PTHR35561">
    <property type="entry name" value="RNA 2',3'-CYCLIC PHOSPHODIESTERASE"/>
    <property type="match status" value="1"/>
</dbReference>
<name>A0A1S2LME4_9BACI</name>
<feature type="short sequence motif" description="HXTX 2" evidence="2">
    <location>
        <begin position="126"/>
        <end position="129"/>
    </location>
</feature>
<keyword evidence="4" id="KW-1185">Reference proteome</keyword>